<dbReference type="GO" id="GO:0015930">
    <property type="term" value="F:glutamate synthase activity"/>
    <property type="evidence" value="ECO:0007669"/>
    <property type="project" value="InterPro"/>
</dbReference>
<evidence type="ECO:0000313" key="3">
    <source>
        <dbReference type="Proteomes" id="UP000789390"/>
    </source>
</evidence>
<dbReference type="Proteomes" id="UP000789390">
    <property type="component" value="Unassembled WGS sequence"/>
</dbReference>
<feature type="domain" description="Glutamate synthase central-N" evidence="1">
    <location>
        <begin position="2"/>
        <end position="93"/>
    </location>
</feature>
<protein>
    <recommendedName>
        <fullName evidence="1">Glutamate synthase central-N domain-containing protein</fullName>
    </recommendedName>
</protein>
<evidence type="ECO:0000313" key="2">
    <source>
        <dbReference type="EMBL" id="CAH0104153.1"/>
    </source>
</evidence>
<dbReference type="Pfam" id="PF04898">
    <property type="entry name" value="Glu_syn_central"/>
    <property type="match status" value="1"/>
</dbReference>
<dbReference type="PANTHER" id="PTHR43100">
    <property type="entry name" value="GLUTAMATE SYNTHASE [NADPH] SMALL CHAIN"/>
    <property type="match status" value="1"/>
</dbReference>
<gene>
    <name evidence="2" type="ORF">DGAL_LOCUS6867</name>
</gene>
<dbReference type="EMBL" id="CAKKLH010000124">
    <property type="protein sequence ID" value="CAH0104153.1"/>
    <property type="molecule type" value="Genomic_DNA"/>
</dbReference>
<dbReference type="Gene3D" id="3.20.20.70">
    <property type="entry name" value="Aldolase class I"/>
    <property type="match status" value="1"/>
</dbReference>
<dbReference type="InterPro" id="IPR051394">
    <property type="entry name" value="Glutamate_Synthase"/>
</dbReference>
<organism evidence="2 3">
    <name type="scientific">Daphnia galeata</name>
    <dbReference type="NCBI Taxonomy" id="27404"/>
    <lineage>
        <taxon>Eukaryota</taxon>
        <taxon>Metazoa</taxon>
        <taxon>Ecdysozoa</taxon>
        <taxon>Arthropoda</taxon>
        <taxon>Crustacea</taxon>
        <taxon>Branchiopoda</taxon>
        <taxon>Diplostraca</taxon>
        <taxon>Cladocera</taxon>
        <taxon>Anomopoda</taxon>
        <taxon>Daphniidae</taxon>
        <taxon>Daphnia</taxon>
    </lineage>
</organism>
<dbReference type="AlphaFoldDB" id="A0A8J2WJ96"/>
<sequence length="130" mass="14433">MALLVKTGKAREMHHMCVLLCYGADAICPYMIMEATKNLRSDGVLSDKLNDKEVFGNYVEAMENGIAKVMAKMGISTLQSYKGAQIFEAIGLSEEIIDKCFRGTPSRVGGITFKELTKETVDRQMLTFQP</sequence>
<accession>A0A8J2WJ96</accession>
<dbReference type="PANTHER" id="PTHR43100:SF1">
    <property type="entry name" value="GLUTAMATE SYNTHASE [NADPH] SMALL CHAIN"/>
    <property type="match status" value="1"/>
</dbReference>
<comment type="caution">
    <text evidence="2">The sequence shown here is derived from an EMBL/GenBank/DDBJ whole genome shotgun (WGS) entry which is preliminary data.</text>
</comment>
<dbReference type="InterPro" id="IPR013785">
    <property type="entry name" value="Aldolase_TIM"/>
</dbReference>
<dbReference type="SUPFAM" id="SSF51395">
    <property type="entry name" value="FMN-linked oxidoreductases"/>
    <property type="match status" value="1"/>
</dbReference>
<keyword evidence="3" id="KW-1185">Reference proteome</keyword>
<dbReference type="OrthoDB" id="4327079at2759"/>
<evidence type="ECO:0000259" key="1">
    <source>
        <dbReference type="Pfam" id="PF04898"/>
    </source>
</evidence>
<proteinExistence type="predicted"/>
<reference evidence="2" key="1">
    <citation type="submission" date="2021-11" db="EMBL/GenBank/DDBJ databases">
        <authorList>
            <person name="Schell T."/>
        </authorList>
    </citation>
    <scope>NUCLEOTIDE SEQUENCE</scope>
    <source>
        <strain evidence="2">M5</strain>
    </source>
</reference>
<name>A0A8J2WJ96_9CRUS</name>
<dbReference type="InterPro" id="IPR006982">
    <property type="entry name" value="Glu_synth_centr_N"/>
</dbReference>